<gene>
    <name evidence="1" type="ORF">VDLFYP95_01972</name>
</gene>
<accession>A0A6N3DFH7</accession>
<dbReference type="AlphaFoldDB" id="A0A6N3DFH7"/>
<evidence type="ECO:0000313" key="1">
    <source>
        <dbReference type="EMBL" id="VYU27660.1"/>
    </source>
</evidence>
<sequence length="34" mass="3753">MNLIDIKSPADLKGLSLAELTDLTAQARQFSTYK</sequence>
<reference evidence="1" key="1">
    <citation type="submission" date="2019-11" db="EMBL/GenBank/DDBJ databases">
        <authorList>
            <person name="Feng L."/>
        </authorList>
    </citation>
    <scope>NUCLEOTIDE SEQUENCE</scope>
    <source>
        <strain evidence="1">VdisparLFYP95</strain>
    </source>
</reference>
<protein>
    <submittedName>
        <fullName evidence="1">Uncharacterized protein</fullName>
    </submittedName>
</protein>
<proteinExistence type="predicted"/>
<dbReference type="EMBL" id="CACRUF010000053">
    <property type="protein sequence ID" value="VYU27660.1"/>
    <property type="molecule type" value="Genomic_DNA"/>
</dbReference>
<name>A0A6N3DFH7_9FIRM</name>
<organism evidence="1">
    <name type="scientific">Veillonella dispar</name>
    <dbReference type="NCBI Taxonomy" id="39778"/>
    <lineage>
        <taxon>Bacteria</taxon>
        <taxon>Bacillati</taxon>
        <taxon>Bacillota</taxon>
        <taxon>Negativicutes</taxon>
        <taxon>Veillonellales</taxon>
        <taxon>Veillonellaceae</taxon>
        <taxon>Veillonella</taxon>
    </lineage>
</organism>